<dbReference type="OrthoDB" id="7778333at2"/>
<comment type="caution">
    <text evidence="1">The sequence shown here is derived from an EMBL/GenBank/DDBJ whole genome shotgun (WGS) entry which is preliminary data.</text>
</comment>
<evidence type="ECO:0000313" key="2">
    <source>
        <dbReference type="Proteomes" id="UP000243859"/>
    </source>
</evidence>
<keyword evidence="2" id="KW-1185">Reference proteome</keyword>
<dbReference type="InterPro" id="IPR029014">
    <property type="entry name" value="NiFe-Hase_large"/>
</dbReference>
<dbReference type="RefSeq" id="WP_107892409.1">
    <property type="nucleotide sequence ID" value="NZ_NHSI01000061.1"/>
</dbReference>
<accession>A0A2T5BSE5</accession>
<dbReference type="Gene3D" id="1.10.645.10">
    <property type="entry name" value="Cytochrome-c3 Hydrogenase, chain B"/>
    <property type="match status" value="1"/>
</dbReference>
<evidence type="ECO:0000313" key="1">
    <source>
        <dbReference type="EMBL" id="PTN02171.1"/>
    </source>
</evidence>
<sequence>MSGELHISLDVHAGRIAPRLIAPEDLPIGRLLQGRSSVEAAHTLPHIFSLCPNAQRLAAQMTLSLPPETRTRPALAREIRRDHLLRLFVFWPAQLGLTSRPLPADVHLGTALAGPSGRLPTPSEFDLWLERGAGTAPLFARLAETFAPGQAVANLPLPRDPLHETAVENSTAARQCHAPLMKMAEARYGRGPLWRALARLVELFACLNGSLPAQPRLSNGIAVVPAARGAYAMSARVENGRVVAFARRTPTNHLLAPGGALEQALASLPAHKAQFARLVVDIMDPCVPVRLQDQEAGNA</sequence>
<dbReference type="EMBL" id="QAAA01000008">
    <property type="protein sequence ID" value="PTN02171.1"/>
    <property type="molecule type" value="Genomic_DNA"/>
</dbReference>
<protein>
    <recommendedName>
        <fullName evidence="3">Hydrogenase expression/formation protein HupK</fullName>
    </recommendedName>
</protein>
<evidence type="ECO:0008006" key="3">
    <source>
        <dbReference type="Google" id="ProtNLM"/>
    </source>
</evidence>
<dbReference type="Proteomes" id="UP000243859">
    <property type="component" value="Unassembled WGS sequence"/>
</dbReference>
<organism evidence="1 2">
    <name type="scientific">Rhodovulum imhoffii</name>
    <dbReference type="NCBI Taxonomy" id="365340"/>
    <lineage>
        <taxon>Bacteria</taxon>
        <taxon>Pseudomonadati</taxon>
        <taxon>Pseudomonadota</taxon>
        <taxon>Alphaproteobacteria</taxon>
        <taxon>Rhodobacterales</taxon>
        <taxon>Paracoccaceae</taxon>
        <taxon>Rhodovulum</taxon>
    </lineage>
</organism>
<dbReference type="SUPFAM" id="SSF56762">
    <property type="entry name" value="HydB/Nqo4-like"/>
    <property type="match status" value="1"/>
</dbReference>
<name>A0A2T5BSE5_9RHOB</name>
<dbReference type="AlphaFoldDB" id="A0A2T5BSE5"/>
<gene>
    <name evidence="1" type="ORF">C8N32_108123</name>
</gene>
<reference evidence="1 2" key="1">
    <citation type="submission" date="2018-04" db="EMBL/GenBank/DDBJ databases">
        <title>Genomic Encyclopedia of Archaeal and Bacterial Type Strains, Phase II (KMG-II): from individual species to whole genera.</title>
        <authorList>
            <person name="Goeker M."/>
        </authorList>
    </citation>
    <scope>NUCLEOTIDE SEQUENCE [LARGE SCALE GENOMIC DNA]</scope>
    <source>
        <strain evidence="1 2">DSM 18064</strain>
    </source>
</reference>
<proteinExistence type="predicted"/>